<keyword evidence="3 6" id="KW-0547">Nucleotide-binding</keyword>
<dbReference type="Gene3D" id="1.20.120.430">
    <property type="entry name" value="tRNA modification GTPase MnmE domain 2"/>
    <property type="match status" value="1"/>
</dbReference>
<feature type="binding site" evidence="6">
    <location>
        <position position="96"/>
    </location>
    <ligand>
        <name>(6S)-5-formyl-5,6,7,8-tetrahydrofolate</name>
        <dbReference type="ChEBI" id="CHEBI:57457"/>
    </ligand>
</feature>
<feature type="binding site" evidence="6">
    <location>
        <position position="141"/>
    </location>
    <ligand>
        <name>(6S)-5-formyl-5,6,7,8-tetrahydrofolate</name>
        <dbReference type="ChEBI" id="CHEBI:57457"/>
    </ligand>
</feature>
<evidence type="ECO:0000313" key="10">
    <source>
        <dbReference type="Proteomes" id="UP000236728"/>
    </source>
</evidence>
<keyword evidence="6" id="KW-0460">Magnesium</keyword>
<dbReference type="AlphaFoldDB" id="A0A1H5Y0U5"/>
<reference evidence="9 10" key="1">
    <citation type="submission" date="2016-10" db="EMBL/GenBank/DDBJ databases">
        <authorList>
            <person name="de Groot N.N."/>
        </authorList>
    </citation>
    <scope>NUCLEOTIDE SEQUENCE [LARGE SCALE GENOMIC DNA]</scope>
    <source>
        <strain evidence="9 10">DSM 22489</strain>
    </source>
</reference>
<dbReference type="EMBL" id="FNVA01000003">
    <property type="protein sequence ID" value="SEG17395.1"/>
    <property type="molecule type" value="Genomic_DNA"/>
</dbReference>
<evidence type="ECO:0000256" key="2">
    <source>
        <dbReference type="ARBA" id="ARBA00022694"/>
    </source>
</evidence>
<dbReference type="Pfam" id="PF12631">
    <property type="entry name" value="MnmE_helical"/>
    <property type="match status" value="1"/>
</dbReference>
<dbReference type="PANTHER" id="PTHR42714:SF2">
    <property type="entry name" value="TRNA MODIFICATION GTPASE GTPBP3, MITOCHONDRIAL"/>
    <property type="match status" value="1"/>
</dbReference>
<proteinExistence type="inferred from homology"/>
<dbReference type="InterPro" id="IPR031168">
    <property type="entry name" value="G_TrmE"/>
</dbReference>
<evidence type="ECO:0000256" key="6">
    <source>
        <dbReference type="HAMAP-Rule" id="MF_00379"/>
    </source>
</evidence>
<dbReference type="InterPro" id="IPR006073">
    <property type="entry name" value="GTP-bd"/>
</dbReference>
<dbReference type="InterPro" id="IPR005225">
    <property type="entry name" value="Small_GTP-bd"/>
</dbReference>
<keyword evidence="5 6" id="KW-0342">GTP-binding</keyword>
<comment type="function">
    <text evidence="6">Exhibits a very high intrinsic GTPase hydrolysis rate. Involved in the addition of a carboxymethylaminomethyl (cmnm) group at the wobble position (U34) of certain tRNAs, forming tRNA-cmnm(5)s(2)U34.</text>
</comment>
<comment type="subunit">
    <text evidence="6">Homodimer. Heterotetramer of two MnmE and two MnmG subunits.</text>
</comment>
<dbReference type="EC" id="3.6.-.-" evidence="6"/>
<keyword evidence="6" id="KW-0963">Cytoplasm</keyword>
<keyword evidence="4 6" id="KW-0630">Potassium</keyword>
<evidence type="ECO:0000256" key="5">
    <source>
        <dbReference type="ARBA" id="ARBA00023134"/>
    </source>
</evidence>
<evidence type="ECO:0000256" key="3">
    <source>
        <dbReference type="ARBA" id="ARBA00022741"/>
    </source>
</evidence>
<dbReference type="Proteomes" id="UP000236728">
    <property type="component" value="Unassembled WGS sequence"/>
</dbReference>
<dbReference type="Gene3D" id="3.30.1360.120">
    <property type="entry name" value="Probable tRNA modification gtpase trme, domain 1"/>
    <property type="match status" value="1"/>
</dbReference>
<dbReference type="InterPro" id="IPR027266">
    <property type="entry name" value="TrmE/GcvT-like"/>
</dbReference>
<dbReference type="GO" id="GO:0046872">
    <property type="term" value="F:metal ion binding"/>
    <property type="evidence" value="ECO:0007669"/>
    <property type="project" value="UniProtKB-KW"/>
</dbReference>
<dbReference type="InterPro" id="IPR025867">
    <property type="entry name" value="MnmE_helical"/>
</dbReference>
<dbReference type="GO" id="GO:0005829">
    <property type="term" value="C:cytosol"/>
    <property type="evidence" value="ECO:0007669"/>
    <property type="project" value="TreeGrafter"/>
</dbReference>
<keyword evidence="10" id="KW-1185">Reference proteome</keyword>
<organism evidence="9 10">
    <name type="scientific">Bryocella elongata</name>
    <dbReference type="NCBI Taxonomy" id="863522"/>
    <lineage>
        <taxon>Bacteria</taxon>
        <taxon>Pseudomonadati</taxon>
        <taxon>Acidobacteriota</taxon>
        <taxon>Terriglobia</taxon>
        <taxon>Terriglobales</taxon>
        <taxon>Acidobacteriaceae</taxon>
        <taxon>Bryocella</taxon>
    </lineage>
</organism>
<dbReference type="Gene3D" id="3.40.50.300">
    <property type="entry name" value="P-loop containing nucleotide triphosphate hydrolases"/>
    <property type="match status" value="1"/>
</dbReference>
<evidence type="ECO:0000256" key="1">
    <source>
        <dbReference type="ARBA" id="ARBA00011043"/>
    </source>
</evidence>
<dbReference type="RefSeq" id="WP_235011501.1">
    <property type="nucleotide sequence ID" value="NZ_FNVA01000003.1"/>
</dbReference>
<comment type="similarity">
    <text evidence="1 6 7">Belongs to the TRAFAC class TrmE-Era-EngA-EngB-Septin-like GTPase superfamily. TrmE GTPase family.</text>
</comment>
<dbReference type="PROSITE" id="PS51709">
    <property type="entry name" value="G_TRME"/>
    <property type="match status" value="1"/>
</dbReference>
<protein>
    <recommendedName>
        <fullName evidence="6">tRNA modification GTPase MnmE</fullName>
        <ecNumber evidence="6">3.6.-.-</ecNumber>
    </recommendedName>
</protein>
<dbReference type="CDD" id="cd04164">
    <property type="entry name" value="trmE"/>
    <property type="match status" value="1"/>
</dbReference>
<evidence type="ECO:0000259" key="8">
    <source>
        <dbReference type="PROSITE" id="PS51709"/>
    </source>
</evidence>
<evidence type="ECO:0000313" key="9">
    <source>
        <dbReference type="EMBL" id="SEG17395.1"/>
    </source>
</evidence>
<dbReference type="GO" id="GO:0003924">
    <property type="term" value="F:GTPase activity"/>
    <property type="evidence" value="ECO:0007669"/>
    <property type="project" value="UniProtKB-UniRule"/>
</dbReference>
<dbReference type="Pfam" id="PF10396">
    <property type="entry name" value="TrmE_N"/>
    <property type="match status" value="1"/>
</dbReference>
<feature type="binding site" evidence="6">
    <location>
        <position position="275"/>
    </location>
    <ligand>
        <name>Mg(2+)</name>
        <dbReference type="ChEBI" id="CHEBI:18420"/>
    </ligand>
</feature>
<accession>A0A1H5Y0U5</accession>
<evidence type="ECO:0000256" key="4">
    <source>
        <dbReference type="ARBA" id="ARBA00022958"/>
    </source>
</evidence>
<dbReference type="Pfam" id="PF01926">
    <property type="entry name" value="MMR_HSR1"/>
    <property type="match status" value="1"/>
</dbReference>
<keyword evidence="6" id="KW-0479">Metal-binding</keyword>
<comment type="cofactor">
    <cofactor evidence="6">
        <name>K(+)</name>
        <dbReference type="ChEBI" id="CHEBI:29103"/>
    </cofactor>
    <text evidence="6">Binds 1 potassium ion per subunit.</text>
</comment>
<feature type="binding site" evidence="6">
    <location>
        <begin position="269"/>
        <end position="275"/>
    </location>
    <ligand>
        <name>GTP</name>
        <dbReference type="ChEBI" id="CHEBI:37565"/>
    </ligand>
</feature>
<feature type="binding site" evidence="6">
    <location>
        <position position="35"/>
    </location>
    <ligand>
        <name>(6S)-5-formyl-5,6,7,8-tetrahydrofolate</name>
        <dbReference type="ChEBI" id="CHEBI:57457"/>
    </ligand>
</feature>
<dbReference type="GO" id="GO:0002098">
    <property type="term" value="P:tRNA wobble uridine modification"/>
    <property type="evidence" value="ECO:0007669"/>
    <property type="project" value="TreeGrafter"/>
</dbReference>
<dbReference type="NCBIfam" id="TIGR00450">
    <property type="entry name" value="mnmE_trmE_thdF"/>
    <property type="match status" value="1"/>
</dbReference>
<dbReference type="InterPro" id="IPR004520">
    <property type="entry name" value="GTPase_MnmE"/>
</dbReference>
<keyword evidence="6" id="KW-0378">Hydrolase</keyword>
<dbReference type="GO" id="GO:0030488">
    <property type="term" value="P:tRNA methylation"/>
    <property type="evidence" value="ECO:0007669"/>
    <property type="project" value="TreeGrafter"/>
</dbReference>
<name>A0A1H5Y0U5_9BACT</name>
<feature type="binding site" evidence="6">
    <location>
        <begin position="382"/>
        <end position="384"/>
    </location>
    <ligand>
        <name>GTP</name>
        <dbReference type="ChEBI" id="CHEBI:37565"/>
    </ligand>
</feature>
<feature type="binding site" evidence="6">
    <location>
        <begin position="294"/>
        <end position="297"/>
    </location>
    <ligand>
        <name>GTP</name>
        <dbReference type="ChEBI" id="CHEBI:37565"/>
    </ligand>
</feature>
<dbReference type="InterPro" id="IPR027368">
    <property type="entry name" value="MnmE_dom2"/>
</dbReference>
<dbReference type="InterPro" id="IPR027417">
    <property type="entry name" value="P-loop_NTPase"/>
</dbReference>
<feature type="binding site" evidence="6">
    <location>
        <begin position="250"/>
        <end position="255"/>
    </location>
    <ligand>
        <name>GTP</name>
        <dbReference type="ChEBI" id="CHEBI:37565"/>
    </ligand>
</feature>
<dbReference type="HAMAP" id="MF_00379">
    <property type="entry name" value="GTPase_MnmE"/>
    <property type="match status" value="1"/>
</dbReference>
<feature type="binding site" evidence="6">
    <location>
        <position position="478"/>
    </location>
    <ligand>
        <name>(6S)-5-formyl-5,6,7,8-tetrahydrofolate</name>
        <dbReference type="ChEBI" id="CHEBI:57457"/>
    </ligand>
</feature>
<dbReference type="CDD" id="cd14858">
    <property type="entry name" value="TrmE_N"/>
    <property type="match status" value="1"/>
</dbReference>
<dbReference type="NCBIfam" id="TIGR00231">
    <property type="entry name" value="small_GTP"/>
    <property type="match status" value="1"/>
</dbReference>
<comment type="subcellular location">
    <subcellularLocation>
        <location evidence="6">Cytoplasm</location>
    </subcellularLocation>
</comment>
<feature type="domain" description="TrmE-type G" evidence="8">
    <location>
        <begin position="240"/>
        <end position="401"/>
    </location>
</feature>
<gene>
    <name evidence="6" type="primary">mnmE</name>
    <name evidence="6" type="synonym">trmE</name>
    <name evidence="9" type="ORF">SAMN05421819_2058</name>
</gene>
<feature type="binding site" evidence="6">
    <location>
        <position position="254"/>
    </location>
    <ligand>
        <name>Mg(2+)</name>
        <dbReference type="ChEBI" id="CHEBI:18420"/>
    </ligand>
</feature>
<evidence type="ECO:0000256" key="7">
    <source>
        <dbReference type="RuleBase" id="RU003313"/>
    </source>
</evidence>
<dbReference type="GO" id="GO:0005525">
    <property type="term" value="F:GTP binding"/>
    <property type="evidence" value="ECO:0007669"/>
    <property type="project" value="UniProtKB-UniRule"/>
</dbReference>
<keyword evidence="2 6" id="KW-0819">tRNA processing</keyword>
<sequence>MSLLPQVAVPANAPANATIVAISTPPGRGGIGIVRLSGPSAITIARELIDMAGKLDHARARFGRVRDAGGSGSTLDEALVTAFHAPHSYTGEDLVEIAAHGSPVVLTAIIDLALVVGRQNSLDVRLAEPGEFTQRAFLSGRLDLTQAEAVHDLIAARTLEQARTAAQQLGGAMSRRVAPAKEQLLHLIALLEAGMDFASGELDDVDVVPTATIAGEIAGAVRPLEALAASFRRGRLERDGATVALIGRPNAGKSSLFNRLLERNRSIVTASPGTTRDTVEEIASLNGIPVRLIDTAGLRGEDLDETLHEAEVEGIARSREALADADLVLFIHDASEEMTSEEQEILSSLAGRPYLVVENKTDLLDATAVGLAELGDAPIRISARTGQGLEELREAMLRELSEGAVAEAGALNNRRQQEAVQEALAALAAADTANADGLPHELLLMDLHRALDALDALTGQTTSDDILGRIFSTFCIGK</sequence>
<dbReference type="SUPFAM" id="SSF52540">
    <property type="entry name" value="P-loop containing nucleoside triphosphate hydrolases"/>
    <property type="match status" value="1"/>
</dbReference>
<comment type="caution">
    <text evidence="6">Lacks conserved residue(s) required for the propagation of feature annotation.</text>
</comment>
<dbReference type="PANTHER" id="PTHR42714">
    <property type="entry name" value="TRNA MODIFICATION GTPASE GTPBP3"/>
    <property type="match status" value="1"/>
</dbReference>
<dbReference type="InterPro" id="IPR018948">
    <property type="entry name" value="GTP-bd_TrmE_N"/>
</dbReference>